<feature type="domain" description="TonB-dependent receptor plug" evidence="3">
    <location>
        <begin position="400"/>
        <end position="461"/>
    </location>
</feature>
<dbReference type="Gene3D" id="2.60.40.1120">
    <property type="entry name" value="Carboxypeptidase-like, regulatory domain"/>
    <property type="match status" value="1"/>
</dbReference>
<dbReference type="InterPro" id="IPR012910">
    <property type="entry name" value="Plug_dom"/>
</dbReference>
<dbReference type="InterPro" id="IPR037291">
    <property type="entry name" value="DUF4139"/>
</dbReference>
<organism evidence="6 7">
    <name type="scientific">Wenyingzhuangia gilva</name>
    <dbReference type="NCBI Taxonomy" id="3057677"/>
    <lineage>
        <taxon>Bacteria</taxon>
        <taxon>Pseudomonadati</taxon>
        <taxon>Bacteroidota</taxon>
        <taxon>Flavobacteriia</taxon>
        <taxon>Flavobacteriales</taxon>
        <taxon>Flavobacteriaceae</taxon>
        <taxon>Wenyingzhuangia</taxon>
    </lineage>
</organism>
<dbReference type="Gene3D" id="2.170.130.10">
    <property type="entry name" value="TonB-dependent receptor, plug domain"/>
    <property type="match status" value="1"/>
</dbReference>
<dbReference type="InterPro" id="IPR008969">
    <property type="entry name" value="CarboxyPept-like_regulatory"/>
</dbReference>
<dbReference type="Pfam" id="PF13715">
    <property type="entry name" value="CarbopepD_reg_2"/>
    <property type="match status" value="1"/>
</dbReference>
<dbReference type="PANTHER" id="PTHR31005">
    <property type="entry name" value="DUF4139 DOMAIN-CONTAINING PROTEIN"/>
    <property type="match status" value="1"/>
</dbReference>
<evidence type="ECO:0000256" key="1">
    <source>
        <dbReference type="SAM" id="Coils"/>
    </source>
</evidence>
<dbReference type="SUPFAM" id="SSF49464">
    <property type="entry name" value="Carboxypeptidase regulatory domain-like"/>
    <property type="match status" value="1"/>
</dbReference>
<keyword evidence="2" id="KW-0732">Signal</keyword>
<reference evidence="6" key="1">
    <citation type="submission" date="2023-07" db="EMBL/GenBank/DDBJ databases">
        <title>Wenyingzhuangia sp. chi5 genome sequencing and assembly.</title>
        <authorList>
            <person name="Park S."/>
        </authorList>
    </citation>
    <scope>NUCLEOTIDE SEQUENCE</scope>
    <source>
        <strain evidence="6">Chi5</strain>
    </source>
</reference>
<evidence type="ECO:0000313" key="6">
    <source>
        <dbReference type="EMBL" id="MDO3694895.1"/>
    </source>
</evidence>
<keyword evidence="1" id="KW-0175">Coiled coil</keyword>
<feature type="signal peptide" evidence="2">
    <location>
        <begin position="1"/>
        <end position="20"/>
    </location>
</feature>
<dbReference type="SUPFAM" id="SSF56935">
    <property type="entry name" value="Porins"/>
    <property type="match status" value="1"/>
</dbReference>
<evidence type="ECO:0000259" key="4">
    <source>
        <dbReference type="Pfam" id="PF13598"/>
    </source>
</evidence>
<evidence type="ECO:0000259" key="5">
    <source>
        <dbReference type="Pfam" id="PF13600"/>
    </source>
</evidence>
<feature type="chain" id="PRO_5047492903" evidence="2">
    <location>
        <begin position="21"/>
        <end position="679"/>
    </location>
</feature>
<dbReference type="NCBIfam" id="TIGR02231">
    <property type="entry name" value="mucoidy inhibitor MuiA family protein"/>
    <property type="match status" value="2"/>
</dbReference>
<dbReference type="NCBIfam" id="TIGR04057">
    <property type="entry name" value="SusC_RagA_signa"/>
    <property type="match status" value="1"/>
</dbReference>
<dbReference type="RefSeq" id="WP_302884148.1">
    <property type="nucleotide sequence ID" value="NZ_JAUMIT010000003.1"/>
</dbReference>
<protein>
    <submittedName>
        <fullName evidence="6">Mucoidy inhibitor MuiA family protein</fullName>
    </submittedName>
</protein>
<dbReference type="Pfam" id="PF13598">
    <property type="entry name" value="DUF4139"/>
    <property type="match status" value="1"/>
</dbReference>
<dbReference type="Proteomes" id="UP001168642">
    <property type="component" value="Unassembled WGS sequence"/>
</dbReference>
<keyword evidence="7" id="KW-1185">Reference proteome</keyword>
<evidence type="ECO:0000313" key="7">
    <source>
        <dbReference type="Proteomes" id="UP001168642"/>
    </source>
</evidence>
<feature type="domain" description="DUF4140" evidence="5">
    <location>
        <begin position="33"/>
        <end position="131"/>
    </location>
</feature>
<feature type="coiled-coil region" evidence="1">
    <location>
        <begin position="93"/>
        <end position="120"/>
    </location>
</feature>
<dbReference type="EMBL" id="JAUMIT010000003">
    <property type="protein sequence ID" value="MDO3694895.1"/>
    <property type="molecule type" value="Genomic_DNA"/>
</dbReference>
<comment type="caution">
    <text evidence="6">The sequence shown here is derived from an EMBL/GenBank/DDBJ whole genome shotgun (WGS) entry which is preliminary data.</text>
</comment>
<dbReference type="Pfam" id="PF07715">
    <property type="entry name" value="Plug"/>
    <property type="match status" value="1"/>
</dbReference>
<evidence type="ECO:0000259" key="3">
    <source>
        <dbReference type="Pfam" id="PF07715"/>
    </source>
</evidence>
<evidence type="ECO:0000256" key="2">
    <source>
        <dbReference type="SAM" id="SignalP"/>
    </source>
</evidence>
<feature type="domain" description="DUF4139" evidence="4">
    <location>
        <begin position="217"/>
        <end position="672"/>
    </location>
</feature>
<dbReference type="InterPro" id="IPR011935">
    <property type="entry name" value="CHP02231"/>
</dbReference>
<dbReference type="InterPro" id="IPR037066">
    <property type="entry name" value="Plug_dom_sf"/>
</dbReference>
<name>A0ABT8VSE8_9FLAO</name>
<sequence length="679" mass="75924">MKKTYKALIVLVLLTQITFAQEEQKTPSQVNKATVFLNKAQINRDVKVSLKKGITTLVFNELSPFIDVKSIQVKTAPSINILAVNHKKNYLNEIKKSEQVKALEEKLEAITDKITLENTQSEIVSQNIDFLQKNKTIGGTNQTLTVSNLSQTATYYANQYKKLKLEELAIAKRLKGLYEEQRKINNEINTLSNNNELPTGEIFVKVETTKIENTNFEITYLVDNVSWYPSYDIKAIDINNPLEITYKANLQQNSQVDWNDVVLTFSSDNPTVSGVAPELTPYQLSFNQKRGATNNISYIKGQVLNEKGNPLPGVNVSAKGTNIITMTDFDGEYALSLPNNTKTIQASYLGFETQEKPVTSETLNFRLNPSSESLDEVVVVGYGNQKKNRSVGRALEGKTSGIQIMETRSDIDDYESSPLYVVDGVAMSNNPNLSPDEIKSIDVLKDASATSVYGSRGSDGVIVITTKNGANVVTSINQTAVNFKIEKNQTVKSTVNVKEITLKTLQVPAEYQYYTVPKVNKSAYLTAKIKDWEKYQLLDGETNVFFDNTFKSKGVLDLGAVKEEIIISLGVDKQIDINRSPVTENVGQKFFSKNVETTRHWKVDIKNNKNQPINIQILDQVPVSVTDEIKVEVLNISDAAMNSLSGELKWNLNIPKTTSKTLNIEYLVKHPKDKRLIID</sequence>
<gene>
    <name evidence="6" type="ORF">QVZ41_08565</name>
</gene>
<dbReference type="PANTHER" id="PTHR31005:SF8">
    <property type="entry name" value="DUF4139 DOMAIN-CONTAINING PROTEIN"/>
    <property type="match status" value="1"/>
</dbReference>
<accession>A0ABT8VSE8</accession>
<dbReference type="Pfam" id="PF13600">
    <property type="entry name" value="DUF4140"/>
    <property type="match status" value="1"/>
</dbReference>
<proteinExistence type="predicted"/>
<dbReference type="InterPro" id="IPR025554">
    <property type="entry name" value="DUF4140"/>
</dbReference>
<dbReference type="InterPro" id="IPR023997">
    <property type="entry name" value="TonB-dep_OMP_SusC/RagA_CS"/>
</dbReference>